<keyword evidence="2" id="KW-1185">Reference proteome</keyword>
<gene>
    <name evidence="1" type="ORF">CSKR_101782</name>
</gene>
<evidence type="ECO:0000313" key="2">
    <source>
        <dbReference type="Proteomes" id="UP000286415"/>
    </source>
</evidence>
<dbReference type="InParanoid" id="A0A3R7JJ11"/>
<dbReference type="OrthoDB" id="734129at2759"/>
<sequence length="108" mass="11608">PVVRLVRGVAGLFRIGFSMATPGTPRLWARHKGTSGISGGEMAQWLTREFTDRKVRGSNLTSASRLPLCRLGQPGSIQALVLHSGGMAARHRKGATAERLLFIISVIS</sequence>
<dbReference type="Proteomes" id="UP000286415">
    <property type="component" value="Unassembled WGS sequence"/>
</dbReference>
<organism evidence="1 2">
    <name type="scientific">Clonorchis sinensis</name>
    <name type="common">Chinese liver fluke</name>
    <dbReference type="NCBI Taxonomy" id="79923"/>
    <lineage>
        <taxon>Eukaryota</taxon>
        <taxon>Metazoa</taxon>
        <taxon>Spiralia</taxon>
        <taxon>Lophotrochozoa</taxon>
        <taxon>Platyhelminthes</taxon>
        <taxon>Trematoda</taxon>
        <taxon>Digenea</taxon>
        <taxon>Opisthorchiida</taxon>
        <taxon>Opisthorchiata</taxon>
        <taxon>Opisthorchiidae</taxon>
        <taxon>Clonorchis</taxon>
    </lineage>
</organism>
<comment type="caution">
    <text evidence="1">The sequence shown here is derived from an EMBL/GenBank/DDBJ whole genome shotgun (WGS) entry which is preliminary data.</text>
</comment>
<name>A0A3R7JJ11_CLOSI</name>
<dbReference type="AlphaFoldDB" id="A0A3R7JJ11"/>
<reference evidence="1 2" key="2">
    <citation type="journal article" date="2021" name="Genomics">
        <title>High-quality reference genome for Clonorchis sinensis.</title>
        <authorList>
            <person name="Young N.D."/>
            <person name="Stroehlein A.J."/>
            <person name="Kinkar L."/>
            <person name="Wang T."/>
            <person name="Sohn W.M."/>
            <person name="Chang B.C.H."/>
            <person name="Kaur P."/>
            <person name="Weisz D."/>
            <person name="Dudchenko O."/>
            <person name="Aiden E.L."/>
            <person name="Korhonen P.K."/>
            <person name="Gasser R.B."/>
        </authorList>
    </citation>
    <scope>NUCLEOTIDE SEQUENCE [LARGE SCALE GENOMIC DNA]</scope>
    <source>
        <strain evidence="1">Cs-k2</strain>
    </source>
</reference>
<protein>
    <submittedName>
        <fullName evidence="1">Uncharacterized protein</fullName>
    </submittedName>
</protein>
<proteinExistence type="predicted"/>
<accession>A0A3R7JJ11</accession>
<reference evidence="1 2" key="1">
    <citation type="journal article" date="2018" name="Biotechnol. Adv.">
        <title>Improved genomic resources and new bioinformatic workflow for the carcinogenic parasite Clonorchis sinensis: Biotechnological implications.</title>
        <authorList>
            <person name="Wang D."/>
            <person name="Korhonen P.K."/>
            <person name="Gasser R.B."/>
            <person name="Young N.D."/>
        </authorList>
    </citation>
    <scope>NUCLEOTIDE SEQUENCE [LARGE SCALE GENOMIC DNA]</scope>
    <source>
        <strain evidence="1">Cs-k2</strain>
    </source>
</reference>
<feature type="non-terminal residue" evidence="1">
    <location>
        <position position="1"/>
    </location>
</feature>
<dbReference type="EMBL" id="NIRI02000042">
    <property type="protein sequence ID" value="KAG5450620.1"/>
    <property type="molecule type" value="Genomic_DNA"/>
</dbReference>
<evidence type="ECO:0000313" key="1">
    <source>
        <dbReference type="EMBL" id="KAG5450620.1"/>
    </source>
</evidence>